<feature type="transmembrane region" description="Helical" evidence="7">
    <location>
        <begin position="99"/>
        <end position="117"/>
    </location>
</feature>
<dbReference type="Proteomes" id="UP000007013">
    <property type="component" value="Chromosome"/>
</dbReference>
<sequence>MSKDNASRLFLASCLALIVTAMTFAIRAGVLTELSKNFGLTDTQLGWVNSMAFLGFPVAMMVGGLLYNYLGARVLLFIALVGHIAGLVLTIMAGGFWGLIISTFFIGFANGSVEAACNPLIADMYPRNQTTMLSRFHTWFPGGIVIGALVSQAMTSAQLGWQLQIAVMLIPTAIYGYLVFTTEFPKSANIETSTGTNIKSLFTPLYLFMILCMTLTATTELGTQQWVGRILSETGAHPMIVLALGTGLMAIGRQFAGPMVHKLHTVGVLFVSSILAAIGIYLLSTVTGGMVYVAVIVFALGVCYFWPCMIGFVSEYIPKTGALGMSLMGGAGMFAVSIWNPIIGNWIDSNRAEAAKTLTDPSAIELAAGQSTLANMVTFPLVLIVAFAILFALRGRLEKGAHTR</sequence>
<dbReference type="HOGENOM" id="CLU_038152_0_0_0"/>
<reference evidence="9 10" key="1">
    <citation type="journal article" date="2011" name="J. Bacteriol.">
        <title>Genome sequence of the verrucomicrobium Opitutus terrae PB90-1, an abundant inhabitant of rice paddy soil ecosystems.</title>
        <authorList>
            <person name="van Passel M.W."/>
            <person name="Kant R."/>
            <person name="Palva A."/>
            <person name="Copeland A."/>
            <person name="Lucas S."/>
            <person name="Lapidus A."/>
            <person name="Glavina del Rio T."/>
            <person name="Pitluck S."/>
            <person name="Goltsman E."/>
            <person name="Clum A."/>
            <person name="Sun H."/>
            <person name="Schmutz J."/>
            <person name="Larimer F.W."/>
            <person name="Land M.L."/>
            <person name="Hauser L."/>
            <person name="Kyrpides N."/>
            <person name="Mikhailova N."/>
            <person name="Richardson P.P."/>
            <person name="Janssen P.H."/>
            <person name="de Vos W.M."/>
            <person name="Smidt H."/>
        </authorList>
    </citation>
    <scope>NUCLEOTIDE SEQUENCE [LARGE SCALE GENOMIC DNA]</scope>
    <source>
        <strain evidence="10">DSM 11246 / JCM 15787 / PB90-1</strain>
    </source>
</reference>
<feature type="transmembrane region" description="Helical" evidence="7">
    <location>
        <begin position="289"/>
        <end position="313"/>
    </location>
</feature>
<keyword evidence="10" id="KW-1185">Reference proteome</keyword>
<protein>
    <submittedName>
        <fullName evidence="9">Major facilitator superfamily MFS_1</fullName>
    </submittedName>
</protein>
<dbReference type="PANTHER" id="PTHR23514">
    <property type="entry name" value="BYPASS OF STOP CODON PROTEIN 6"/>
    <property type="match status" value="1"/>
</dbReference>
<accession>B1ZUG9</accession>
<dbReference type="KEGG" id="ote:Oter_0723"/>
<feature type="transmembrane region" description="Helical" evidence="7">
    <location>
        <begin position="201"/>
        <end position="218"/>
    </location>
</feature>
<evidence type="ECO:0000256" key="2">
    <source>
        <dbReference type="ARBA" id="ARBA00008335"/>
    </source>
</evidence>
<evidence type="ECO:0000313" key="9">
    <source>
        <dbReference type="EMBL" id="ACB74012.1"/>
    </source>
</evidence>
<dbReference type="PROSITE" id="PS50850">
    <property type="entry name" value="MFS"/>
    <property type="match status" value="1"/>
</dbReference>
<dbReference type="SUPFAM" id="SSF103473">
    <property type="entry name" value="MFS general substrate transporter"/>
    <property type="match status" value="1"/>
</dbReference>
<feature type="transmembrane region" description="Helical" evidence="7">
    <location>
        <begin position="373"/>
        <end position="393"/>
    </location>
</feature>
<dbReference type="AlphaFoldDB" id="B1ZUG9"/>
<feature type="transmembrane region" description="Helical" evidence="7">
    <location>
        <begin position="74"/>
        <end position="93"/>
    </location>
</feature>
<dbReference type="InterPro" id="IPR011701">
    <property type="entry name" value="MFS"/>
</dbReference>
<dbReference type="OrthoDB" id="9783757at2"/>
<dbReference type="RefSeq" id="WP_012373550.1">
    <property type="nucleotide sequence ID" value="NC_010571.1"/>
</dbReference>
<proteinExistence type="inferred from homology"/>
<evidence type="ECO:0000256" key="4">
    <source>
        <dbReference type="ARBA" id="ARBA00022692"/>
    </source>
</evidence>
<evidence type="ECO:0000256" key="6">
    <source>
        <dbReference type="ARBA" id="ARBA00023136"/>
    </source>
</evidence>
<dbReference type="EMBL" id="CP001032">
    <property type="protein sequence ID" value="ACB74012.1"/>
    <property type="molecule type" value="Genomic_DNA"/>
</dbReference>
<dbReference type="PANTHER" id="PTHR23514:SF3">
    <property type="entry name" value="BYPASS OF STOP CODON PROTEIN 6"/>
    <property type="match status" value="1"/>
</dbReference>
<feature type="transmembrane region" description="Helical" evidence="7">
    <location>
        <begin position="263"/>
        <end position="283"/>
    </location>
</feature>
<keyword evidence="6 7" id="KW-0472">Membrane</keyword>
<comment type="subcellular location">
    <subcellularLocation>
        <location evidence="1">Endomembrane system</location>
        <topology evidence="1">Multi-pass membrane protein</topology>
    </subcellularLocation>
</comment>
<keyword evidence="5 7" id="KW-1133">Transmembrane helix</keyword>
<evidence type="ECO:0000259" key="8">
    <source>
        <dbReference type="PROSITE" id="PS50850"/>
    </source>
</evidence>
<feature type="transmembrane region" description="Helical" evidence="7">
    <location>
        <begin position="44"/>
        <end position="67"/>
    </location>
</feature>
<keyword evidence="4 7" id="KW-0812">Transmembrane</keyword>
<dbReference type="Pfam" id="PF07690">
    <property type="entry name" value="MFS_1"/>
    <property type="match status" value="1"/>
</dbReference>
<evidence type="ECO:0000256" key="5">
    <source>
        <dbReference type="ARBA" id="ARBA00022989"/>
    </source>
</evidence>
<comment type="similarity">
    <text evidence="2">Belongs to the major facilitator superfamily.</text>
</comment>
<evidence type="ECO:0000256" key="3">
    <source>
        <dbReference type="ARBA" id="ARBA00022448"/>
    </source>
</evidence>
<keyword evidence="3" id="KW-0813">Transport</keyword>
<dbReference type="STRING" id="452637.Oter_0723"/>
<dbReference type="InterPro" id="IPR051788">
    <property type="entry name" value="MFS_Transporter"/>
</dbReference>
<dbReference type="InterPro" id="IPR036259">
    <property type="entry name" value="MFS_trans_sf"/>
</dbReference>
<name>B1ZUG9_OPITP</name>
<dbReference type="GO" id="GO:0012505">
    <property type="term" value="C:endomembrane system"/>
    <property type="evidence" value="ECO:0007669"/>
    <property type="project" value="UniProtKB-SubCell"/>
</dbReference>
<feature type="transmembrane region" description="Helical" evidence="7">
    <location>
        <begin position="230"/>
        <end position="251"/>
    </location>
</feature>
<feature type="domain" description="Major facilitator superfamily (MFS) profile" evidence="8">
    <location>
        <begin position="9"/>
        <end position="398"/>
    </location>
</feature>
<feature type="transmembrane region" description="Helical" evidence="7">
    <location>
        <begin position="320"/>
        <end position="339"/>
    </location>
</feature>
<dbReference type="eggNOG" id="COG0738">
    <property type="taxonomic scope" value="Bacteria"/>
</dbReference>
<dbReference type="Gene3D" id="1.20.1250.20">
    <property type="entry name" value="MFS general substrate transporter like domains"/>
    <property type="match status" value="1"/>
</dbReference>
<organism evidence="9 10">
    <name type="scientific">Opitutus terrae (strain DSM 11246 / JCM 15787 / PB90-1)</name>
    <dbReference type="NCBI Taxonomy" id="452637"/>
    <lineage>
        <taxon>Bacteria</taxon>
        <taxon>Pseudomonadati</taxon>
        <taxon>Verrucomicrobiota</taxon>
        <taxon>Opitutia</taxon>
        <taxon>Opitutales</taxon>
        <taxon>Opitutaceae</taxon>
        <taxon>Opitutus</taxon>
    </lineage>
</organism>
<feature type="transmembrane region" description="Helical" evidence="7">
    <location>
        <begin position="161"/>
        <end position="180"/>
    </location>
</feature>
<gene>
    <name evidence="9" type="ordered locus">Oter_0723</name>
</gene>
<evidence type="ECO:0000256" key="7">
    <source>
        <dbReference type="SAM" id="Phobius"/>
    </source>
</evidence>
<dbReference type="GO" id="GO:0016020">
    <property type="term" value="C:membrane"/>
    <property type="evidence" value="ECO:0007669"/>
    <property type="project" value="TreeGrafter"/>
</dbReference>
<dbReference type="GO" id="GO:0022857">
    <property type="term" value="F:transmembrane transporter activity"/>
    <property type="evidence" value="ECO:0007669"/>
    <property type="project" value="InterPro"/>
</dbReference>
<evidence type="ECO:0000313" key="10">
    <source>
        <dbReference type="Proteomes" id="UP000007013"/>
    </source>
</evidence>
<feature type="transmembrane region" description="Helical" evidence="7">
    <location>
        <begin position="138"/>
        <end position="155"/>
    </location>
</feature>
<dbReference type="InterPro" id="IPR020846">
    <property type="entry name" value="MFS_dom"/>
</dbReference>
<evidence type="ECO:0000256" key="1">
    <source>
        <dbReference type="ARBA" id="ARBA00004127"/>
    </source>
</evidence>